<evidence type="ECO:0000256" key="3">
    <source>
        <dbReference type="ARBA" id="ARBA00022729"/>
    </source>
</evidence>
<accession>A0A8C7YIN2</accession>
<dbReference type="InterPro" id="IPR001393">
    <property type="entry name" value="Calsequestrin"/>
</dbReference>
<dbReference type="FunFam" id="3.40.30.10:FF:000031">
    <property type="entry name" value="Calsequestrin"/>
    <property type="match status" value="1"/>
</dbReference>
<feature type="region of interest" description="Disordered" evidence="10">
    <location>
        <begin position="368"/>
        <end position="408"/>
    </location>
</feature>
<evidence type="ECO:0000313" key="13">
    <source>
        <dbReference type="Proteomes" id="UP000694383"/>
    </source>
</evidence>
<keyword evidence="6" id="KW-0514">Muscle protein</keyword>
<sequence length="408" mass="47412">RKRLISIFLAVLRLVLPGGAEEGLEFPNFDGKDRVLDISERNYKKALKRYDLLCLFYHEPMPANKGLQKRFQMTELVLELTAQVLENKDIAFGMVDSQKDAKVAKKLGLEEVGSLYVFKDDRVIEFDGELSADTLVEFLLDVLEDPVEIINNAMELRAFERMEEDIRLIGYFKGEDSYYKAFQEASERFQPYIKFFATFDKTVAKHLSLKMNGVNFYEPFMEEPAVLPGRPLSEMDIVEFVTQHRRATLRKLRAENMFETWVSREDDMDGIHIVAFAEEEDPDGYEFLEILKDVARDNTNNPELSIVWIDPDDFPLLTTYWEKTFKLDLFRPQIGVVNVTDADSVWLDMSDDEDLPTAEELEDWIEDVLSGRVNTEDDDEFADDHENDHFVPEDEEEGDQDPDEEDDE</sequence>
<evidence type="ECO:0000256" key="1">
    <source>
        <dbReference type="ARBA" id="ARBA00004564"/>
    </source>
</evidence>
<dbReference type="GO" id="GO:0005509">
    <property type="term" value="F:calcium ion binding"/>
    <property type="evidence" value="ECO:0007669"/>
    <property type="project" value="InterPro"/>
</dbReference>
<dbReference type="InterPro" id="IPR018233">
    <property type="entry name" value="Calsequestrin_CS"/>
</dbReference>
<dbReference type="PANTHER" id="PTHR10033">
    <property type="entry name" value="CALSEQUESTRIN"/>
    <property type="match status" value="1"/>
</dbReference>
<keyword evidence="7" id="KW-0325">Glycoprotein</keyword>
<comment type="function">
    <text evidence="8">Calsequestrin is a high-capacity, moderate affinity, calcium-binding protein and thus acts as an internal calcium store in muscle. Calcium ions are bound by clusters of acidic residues at the protein surface, especially at the interface between subunits. Can bind around 60 Ca(2+) ions. Regulates the release of lumenal Ca(2+) via the calcium release channel RYR2; this plays an important role in triggering muscle contraction. Plays a role in excitation-contraction coupling in the heart and in regulating the rate of heart beats.</text>
</comment>
<dbReference type="InterPro" id="IPR041858">
    <property type="entry name" value="Calsequestrin_middle_dom"/>
</dbReference>
<evidence type="ECO:0000256" key="4">
    <source>
        <dbReference type="ARBA" id="ARBA00022837"/>
    </source>
</evidence>
<dbReference type="CDD" id="cd03074">
    <property type="entry name" value="PDI_b'_Calsequestrin_C"/>
    <property type="match status" value="1"/>
</dbReference>
<keyword evidence="13" id="KW-1185">Reference proteome</keyword>
<proteinExistence type="inferred from homology"/>
<dbReference type="GO" id="GO:0033018">
    <property type="term" value="C:sarcoplasmic reticulum lumen"/>
    <property type="evidence" value="ECO:0007669"/>
    <property type="project" value="UniProtKB-SubCell"/>
</dbReference>
<reference evidence="12" key="1">
    <citation type="submission" date="2025-08" db="UniProtKB">
        <authorList>
            <consortium name="Ensembl"/>
        </authorList>
    </citation>
    <scope>IDENTIFICATION</scope>
</reference>
<dbReference type="InterPro" id="IPR036249">
    <property type="entry name" value="Thioredoxin-like_sf"/>
</dbReference>
<dbReference type="GO" id="GO:0010881">
    <property type="term" value="P:regulation of cardiac muscle contraction by regulation of the release of sequestered calcium ion"/>
    <property type="evidence" value="ECO:0007669"/>
    <property type="project" value="TreeGrafter"/>
</dbReference>
<evidence type="ECO:0000256" key="9">
    <source>
        <dbReference type="RuleBase" id="RU000648"/>
    </source>
</evidence>
<comment type="subcellular location">
    <subcellularLocation>
        <location evidence="1">Sarcoplasmic reticulum lumen</location>
    </subcellularLocation>
</comment>
<evidence type="ECO:0000256" key="7">
    <source>
        <dbReference type="ARBA" id="ARBA00023180"/>
    </source>
</evidence>
<organism evidence="12 13">
    <name type="scientific">Oryzias sinensis</name>
    <name type="common">Chinese medaka</name>
    <dbReference type="NCBI Taxonomy" id="183150"/>
    <lineage>
        <taxon>Eukaryota</taxon>
        <taxon>Metazoa</taxon>
        <taxon>Chordata</taxon>
        <taxon>Craniata</taxon>
        <taxon>Vertebrata</taxon>
        <taxon>Euteleostomi</taxon>
        <taxon>Actinopterygii</taxon>
        <taxon>Neopterygii</taxon>
        <taxon>Teleostei</taxon>
        <taxon>Neoteleostei</taxon>
        <taxon>Acanthomorphata</taxon>
        <taxon>Ovalentaria</taxon>
        <taxon>Atherinomorphae</taxon>
        <taxon>Beloniformes</taxon>
        <taxon>Adrianichthyidae</taxon>
        <taxon>Oryziinae</taxon>
        <taxon>Oryzias</taxon>
    </lineage>
</organism>
<evidence type="ECO:0000256" key="11">
    <source>
        <dbReference type="SAM" id="SignalP"/>
    </source>
</evidence>
<keyword evidence="4 9" id="KW-0106">Calcium</keyword>
<evidence type="ECO:0000313" key="12">
    <source>
        <dbReference type="Ensembl" id="ENSOSIP00000027418.1"/>
    </source>
</evidence>
<dbReference type="Ensembl" id="ENSOSIT00000028903.1">
    <property type="protein sequence ID" value="ENSOSIP00000027418.1"/>
    <property type="gene ID" value="ENSOSIG00000010562.1"/>
</dbReference>
<protein>
    <recommendedName>
        <fullName evidence="9">Calsequestrin</fullName>
    </recommendedName>
</protein>
<dbReference type="GeneTree" id="ENSGT00390000019377"/>
<dbReference type="CDD" id="cd03065">
    <property type="entry name" value="PDI_b_Calsequestrin_N"/>
    <property type="match status" value="1"/>
</dbReference>
<dbReference type="Gene3D" id="3.40.30.10">
    <property type="entry name" value="Glutaredoxin"/>
    <property type="match status" value="3"/>
</dbReference>
<reference evidence="12" key="2">
    <citation type="submission" date="2025-09" db="UniProtKB">
        <authorList>
            <consortium name="Ensembl"/>
        </authorList>
    </citation>
    <scope>IDENTIFICATION</scope>
</reference>
<dbReference type="InterPro" id="IPR041859">
    <property type="entry name" value="Calsequestrin_N"/>
</dbReference>
<evidence type="ECO:0000256" key="5">
    <source>
        <dbReference type="ARBA" id="ARBA00022951"/>
    </source>
</evidence>
<dbReference type="AlphaFoldDB" id="A0A8C7YIN2"/>
<evidence type="ECO:0000256" key="6">
    <source>
        <dbReference type="ARBA" id="ARBA00023179"/>
    </source>
</evidence>
<dbReference type="FunFam" id="3.40.30.10:FF:000047">
    <property type="entry name" value="Calsequestrin"/>
    <property type="match status" value="1"/>
</dbReference>
<feature type="chain" id="PRO_5034580497" description="Calsequestrin" evidence="11">
    <location>
        <begin position="21"/>
        <end position="408"/>
    </location>
</feature>
<dbReference type="Proteomes" id="UP000694383">
    <property type="component" value="Unplaced"/>
</dbReference>
<keyword evidence="3 11" id="KW-0732">Signal</keyword>
<dbReference type="SUPFAM" id="SSF52833">
    <property type="entry name" value="Thioredoxin-like"/>
    <property type="match status" value="3"/>
</dbReference>
<comment type="similarity">
    <text evidence="2 9">Belongs to the calsequestrin family.</text>
</comment>
<dbReference type="PANTHER" id="PTHR10033:SF15">
    <property type="entry name" value="CALSEQUESTRIN-2"/>
    <property type="match status" value="1"/>
</dbReference>
<feature type="compositionally biased region" description="Acidic residues" evidence="10">
    <location>
        <begin position="393"/>
        <end position="408"/>
    </location>
</feature>
<dbReference type="FunFam" id="3.40.30.10:FF:000033">
    <property type="entry name" value="Calsequestrin"/>
    <property type="match status" value="1"/>
</dbReference>
<keyword evidence="5" id="KW-0703">Sarcoplasmic reticulum</keyword>
<dbReference type="GO" id="GO:0030018">
    <property type="term" value="C:Z disc"/>
    <property type="evidence" value="ECO:0007669"/>
    <property type="project" value="TreeGrafter"/>
</dbReference>
<evidence type="ECO:0000256" key="2">
    <source>
        <dbReference type="ARBA" id="ARBA00010987"/>
    </source>
</evidence>
<dbReference type="InterPro" id="IPR041860">
    <property type="entry name" value="Calsequestrin_C"/>
</dbReference>
<dbReference type="PRINTS" id="PR00312">
    <property type="entry name" value="CALSEQUESTRN"/>
</dbReference>
<evidence type="ECO:0000256" key="8">
    <source>
        <dbReference type="ARBA" id="ARBA00046160"/>
    </source>
</evidence>
<dbReference type="CDD" id="cd03066">
    <property type="entry name" value="PDI_b_Calsequestrin_middle"/>
    <property type="match status" value="1"/>
</dbReference>
<dbReference type="Pfam" id="PF01216">
    <property type="entry name" value="Calsequestrin"/>
    <property type="match status" value="1"/>
</dbReference>
<name>A0A8C7YIN2_9TELE</name>
<feature type="signal peptide" evidence="11">
    <location>
        <begin position="1"/>
        <end position="20"/>
    </location>
</feature>
<dbReference type="PROSITE" id="PS00864">
    <property type="entry name" value="CALSEQUESTRIN_2"/>
    <property type="match status" value="1"/>
</dbReference>
<evidence type="ECO:0000256" key="10">
    <source>
        <dbReference type="SAM" id="MobiDB-lite"/>
    </source>
</evidence>